<evidence type="ECO:0000259" key="3">
    <source>
        <dbReference type="PROSITE" id="PS50983"/>
    </source>
</evidence>
<dbReference type="PROSITE" id="PS51257">
    <property type="entry name" value="PROKAR_LIPOPROTEIN"/>
    <property type="match status" value="1"/>
</dbReference>
<feature type="signal peptide" evidence="2">
    <location>
        <begin position="1"/>
        <end position="26"/>
    </location>
</feature>
<keyword evidence="2" id="KW-0732">Signal</keyword>
<dbReference type="SUPFAM" id="SSF53807">
    <property type="entry name" value="Helical backbone' metal receptor"/>
    <property type="match status" value="1"/>
</dbReference>
<accession>A0ABN1VRP9</accession>
<dbReference type="InterPro" id="IPR050902">
    <property type="entry name" value="ABC_Transporter_SBP"/>
</dbReference>
<organism evidence="4 5">
    <name type="scientific">Prauserella alba</name>
    <dbReference type="NCBI Taxonomy" id="176898"/>
    <lineage>
        <taxon>Bacteria</taxon>
        <taxon>Bacillati</taxon>
        <taxon>Actinomycetota</taxon>
        <taxon>Actinomycetes</taxon>
        <taxon>Pseudonocardiales</taxon>
        <taxon>Pseudonocardiaceae</taxon>
        <taxon>Prauserella</taxon>
    </lineage>
</organism>
<dbReference type="RefSeq" id="WP_253860060.1">
    <property type="nucleotide sequence ID" value="NZ_BAAALM010000020.1"/>
</dbReference>
<dbReference type="InterPro" id="IPR002491">
    <property type="entry name" value="ABC_transptr_periplasmic_BD"/>
</dbReference>
<comment type="similarity">
    <text evidence="1">Belongs to the bacterial solute-binding protein 8 family.</text>
</comment>
<dbReference type="PANTHER" id="PTHR30535">
    <property type="entry name" value="VITAMIN B12-BINDING PROTEIN"/>
    <property type="match status" value="1"/>
</dbReference>
<dbReference type="EMBL" id="BAAALM010000020">
    <property type="protein sequence ID" value="GAA1220877.1"/>
    <property type="molecule type" value="Genomic_DNA"/>
</dbReference>
<reference evidence="4 5" key="1">
    <citation type="journal article" date="2019" name="Int. J. Syst. Evol. Microbiol.">
        <title>The Global Catalogue of Microorganisms (GCM) 10K type strain sequencing project: providing services to taxonomists for standard genome sequencing and annotation.</title>
        <authorList>
            <consortium name="The Broad Institute Genomics Platform"/>
            <consortium name="The Broad Institute Genome Sequencing Center for Infectious Disease"/>
            <person name="Wu L."/>
            <person name="Ma J."/>
        </authorList>
    </citation>
    <scope>NUCLEOTIDE SEQUENCE [LARGE SCALE GENOMIC DNA]</scope>
    <source>
        <strain evidence="4 5">JCM 13022</strain>
    </source>
</reference>
<keyword evidence="5" id="KW-1185">Reference proteome</keyword>
<dbReference type="Proteomes" id="UP001500467">
    <property type="component" value="Unassembled WGS sequence"/>
</dbReference>
<gene>
    <name evidence="4" type="ORF">GCM10009675_49630</name>
</gene>
<dbReference type="Pfam" id="PF01497">
    <property type="entry name" value="Peripla_BP_2"/>
    <property type="match status" value="1"/>
</dbReference>
<sequence>MTILHRSPFRKFVAVPACLSALVGLAACGAGPEAEQQAAPGYPRTIDNCGQVTRVEEPPKRVVSLNQGSTEILLSLGLGDRLAGTATWTDPILPKLEEEGADIPRLAENAPSFETVLDVEPDMVTASFQSTLGVGGVATRKQFRDLGVASYLSPTDCIGKDNSGDGDGIRTEPLTMDMLYGEIRDLAKIFDVEQRGEELVADLKQRLRKVRETTASDVSVMYWFANSEAPYMAGCCGSPGIITDTVGTKNAFDDTKGEWPQVNWETVAERNPDVIVLGDLTRRSQTAESGKAKIDFLESHPVTKNLPAVKNERFVQLSGQALNPSIRMVAGAEKLAGKLREFGLAD</sequence>
<feature type="domain" description="Fe/B12 periplasmic-binding" evidence="3">
    <location>
        <begin position="61"/>
        <end position="346"/>
    </location>
</feature>
<dbReference type="PROSITE" id="PS50983">
    <property type="entry name" value="FE_B12_PBP"/>
    <property type="match status" value="1"/>
</dbReference>
<protein>
    <submittedName>
        <fullName evidence="4">ABC transporter substrate-binding protein</fullName>
    </submittedName>
</protein>
<name>A0ABN1VRP9_9PSEU</name>
<evidence type="ECO:0000313" key="4">
    <source>
        <dbReference type="EMBL" id="GAA1220877.1"/>
    </source>
</evidence>
<feature type="chain" id="PRO_5047316603" evidence="2">
    <location>
        <begin position="27"/>
        <end position="346"/>
    </location>
</feature>
<dbReference type="Gene3D" id="3.40.50.1980">
    <property type="entry name" value="Nitrogenase molybdenum iron protein domain"/>
    <property type="match status" value="2"/>
</dbReference>
<evidence type="ECO:0000256" key="1">
    <source>
        <dbReference type="ARBA" id="ARBA00008814"/>
    </source>
</evidence>
<dbReference type="PANTHER" id="PTHR30535:SF7">
    <property type="entry name" value="IRON(III) DICITRATE-BINDING PROTEIN"/>
    <property type="match status" value="1"/>
</dbReference>
<evidence type="ECO:0000313" key="5">
    <source>
        <dbReference type="Proteomes" id="UP001500467"/>
    </source>
</evidence>
<evidence type="ECO:0000256" key="2">
    <source>
        <dbReference type="SAM" id="SignalP"/>
    </source>
</evidence>
<comment type="caution">
    <text evidence="4">The sequence shown here is derived from an EMBL/GenBank/DDBJ whole genome shotgun (WGS) entry which is preliminary data.</text>
</comment>
<proteinExistence type="inferred from homology"/>